<feature type="domain" description="AB hydrolase-1" evidence="1">
    <location>
        <begin position="21"/>
        <end position="254"/>
    </location>
</feature>
<dbReference type="Proteomes" id="UP000198967">
    <property type="component" value="Unassembled WGS sequence"/>
</dbReference>
<name>A0A1G7VSB3_PSEOR</name>
<evidence type="ECO:0000313" key="2">
    <source>
        <dbReference type="EMBL" id="SDG62309.1"/>
    </source>
</evidence>
<proteinExistence type="predicted"/>
<dbReference type="InterPro" id="IPR000073">
    <property type="entry name" value="AB_hydrolase_1"/>
</dbReference>
<dbReference type="AlphaFoldDB" id="A0A1G7VSB3"/>
<dbReference type="PANTHER" id="PTHR43433">
    <property type="entry name" value="HYDROLASE, ALPHA/BETA FOLD FAMILY PROTEIN"/>
    <property type="match status" value="1"/>
</dbReference>
<dbReference type="Gene3D" id="3.40.50.1820">
    <property type="entry name" value="alpha/beta hydrolase"/>
    <property type="match status" value="1"/>
</dbReference>
<reference evidence="2 3" key="1">
    <citation type="submission" date="2016-10" db="EMBL/GenBank/DDBJ databases">
        <authorList>
            <person name="de Groot N.N."/>
        </authorList>
    </citation>
    <scope>NUCLEOTIDE SEQUENCE [LARGE SCALE GENOMIC DNA]</scope>
    <source>
        <strain evidence="2 3">CGMCC 4.3143</strain>
    </source>
</reference>
<dbReference type="InterPro" id="IPR050471">
    <property type="entry name" value="AB_hydrolase"/>
</dbReference>
<dbReference type="SUPFAM" id="SSF53474">
    <property type="entry name" value="alpha/beta-Hydrolases"/>
    <property type="match status" value="1"/>
</dbReference>
<evidence type="ECO:0000313" key="3">
    <source>
        <dbReference type="Proteomes" id="UP000198967"/>
    </source>
</evidence>
<dbReference type="InterPro" id="IPR029058">
    <property type="entry name" value="AB_hydrolase_fold"/>
</dbReference>
<evidence type="ECO:0000259" key="1">
    <source>
        <dbReference type="Pfam" id="PF00561"/>
    </source>
</evidence>
<dbReference type="Pfam" id="PF00561">
    <property type="entry name" value="Abhydrolase_1"/>
    <property type="match status" value="1"/>
</dbReference>
<dbReference type="PANTHER" id="PTHR43433:SF5">
    <property type="entry name" value="AB HYDROLASE-1 DOMAIN-CONTAINING PROTEIN"/>
    <property type="match status" value="1"/>
</dbReference>
<protein>
    <submittedName>
        <fullName evidence="2">Pimeloyl-ACP methyl ester carboxylesterase</fullName>
    </submittedName>
</protein>
<gene>
    <name evidence="2" type="ORF">SAMN05216377_113149</name>
</gene>
<dbReference type="EMBL" id="FNBE01000013">
    <property type="protein sequence ID" value="SDG62309.1"/>
    <property type="molecule type" value="Genomic_DNA"/>
</dbReference>
<dbReference type="RefSeq" id="WP_245707619.1">
    <property type="nucleotide sequence ID" value="NZ_FNBE01000013.1"/>
</dbReference>
<keyword evidence="3" id="KW-1185">Reference proteome</keyword>
<dbReference type="GO" id="GO:0004806">
    <property type="term" value="F:triacylglycerol lipase activity"/>
    <property type="evidence" value="ECO:0007669"/>
    <property type="project" value="TreeGrafter"/>
</dbReference>
<accession>A0A1G7VSB3</accession>
<organism evidence="2 3">
    <name type="scientific">Pseudonocardia oroxyli</name>
    <dbReference type="NCBI Taxonomy" id="366584"/>
    <lineage>
        <taxon>Bacteria</taxon>
        <taxon>Bacillati</taxon>
        <taxon>Actinomycetota</taxon>
        <taxon>Actinomycetes</taxon>
        <taxon>Pseudonocardiales</taxon>
        <taxon>Pseudonocardiaceae</taxon>
        <taxon>Pseudonocardia</taxon>
    </lineage>
</organism>
<sequence length="277" mass="29845">MDIEVAPGVTVWAESVGAGEPLLLVMGANTSSAAWPAELVERLAEHHRVLRYDHRDTGRSTHAFDERPYAIADLAADAVAVLDAFGVDRAHAVGMSLGGTLVQLLLADHPDRLRSATVFCTAALSGWGSVELPGPDPALLRMWGEFTDERTLEQELDWRVEHWRLLHGTGLEFDAEWFRALEERVMAHSGREDNPAAHAVADPSGLERDLSATTLPVLVIEAPEDPVNPPPHAAHLASTIAGAELVRVEGLGHALAPALVPELAATILKHTLRVTTL</sequence>
<dbReference type="GO" id="GO:0046503">
    <property type="term" value="P:glycerolipid catabolic process"/>
    <property type="evidence" value="ECO:0007669"/>
    <property type="project" value="TreeGrafter"/>
</dbReference>
<dbReference type="STRING" id="366584.SAMN05216377_113149"/>